<dbReference type="EMBL" id="JAVCWF010000001">
    <property type="protein sequence ID" value="MDQ7936745.1"/>
    <property type="molecule type" value="Genomic_DNA"/>
</dbReference>
<dbReference type="Proteomes" id="UP001227831">
    <property type="component" value="Unassembled WGS sequence"/>
</dbReference>
<dbReference type="SUPFAM" id="SSF54611">
    <property type="entry name" value="SecB-like"/>
    <property type="match status" value="1"/>
</dbReference>
<comment type="similarity">
    <text evidence="1">Belongs to the SecB family.</text>
</comment>
<keyword evidence="3" id="KW-1185">Reference proteome</keyword>
<evidence type="ECO:0000313" key="3">
    <source>
        <dbReference type="Proteomes" id="UP001227831"/>
    </source>
</evidence>
<dbReference type="InterPro" id="IPR003708">
    <property type="entry name" value="SecB"/>
</dbReference>
<accession>A0ABU1A734</accession>
<protein>
    <submittedName>
        <fullName evidence="2">Protein-export chaperone SecB</fullName>
    </submittedName>
</protein>
<comment type="caution">
    <text evidence="2">The sequence shown here is derived from an EMBL/GenBank/DDBJ whole genome shotgun (WGS) entry which is preliminary data.</text>
</comment>
<name>A0ABU1A734_9LACO</name>
<dbReference type="InterPro" id="IPR035958">
    <property type="entry name" value="SecB-like_sf"/>
</dbReference>
<proteinExistence type="inferred from homology"/>
<evidence type="ECO:0000313" key="2">
    <source>
        <dbReference type="EMBL" id="MDQ7936745.1"/>
    </source>
</evidence>
<dbReference type="RefSeq" id="WP_308702557.1">
    <property type="nucleotide sequence ID" value="NZ_JAVCWF010000001.1"/>
</dbReference>
<reference evidence="2 3" key="1">
    <citation type="journal article" date="2023" name="Int. J. Syst. Evol. Microbiol.">
        <title>Lactiplantibacillus brownii sp. nov., a novel psychrotolerant species isolated from sauerkraut.</title>
        <authorList>
            <person name="Heng Y.C."/>
            <person name="Silvaraju S."/>
            <person name="Lee J.K.Y."/>
            <person name="Kittelmann S."/>
        </authorList>
    </citation>
    <scope>NUCLEOTIDE SEQUENCE [LARGE SCALE GENOMIC DNA]</scope>
    <source>
        <strain evidence="2 3">WILCCON 0030</strain>
    </source>
</reference>
<gene>
    <name evidence="2" type="ORF">RA086_03670</name>
</gene>
<dbReference type="Gene3D" id="3.10.420.10">
    <property type="entry name" value="SecB-like"/>
    <property type="match status" value="1"/>
</dbReference>
<organism evidence="2 3">
    <name type="scientific">Lactiplantibacillus brownii</name>
    <dbReference type="NCBI Taxonomy" id="3069269"/>
    <lineage>
        <taxon>Bacteria</taxon>
        <taxon>Bacillati</taxon>
        <taxon>Bacillota</taxon>
        <taxon>Bacilli</taxon>
        <taxon>Lactobacillales</taxon>
        <taxon>Lactobacillaceae</taxon>
        <taxon>Lactiplantibacillus</taxon>
    </lineage>
</organism>
<sequence>MSVLNFNGYTVKKMTYERNPEFKKSKTQFKMSPKLAANQHIDGNRIQIELNIRVGSKTETQLPFSAMVEIEGSFDYHPDEDKTSKGITTFVRDNAVAILYPYARALIAQLTLSSNEFPGYNLPTINVPEALKLSDLAAKS</sequence>
<evidence type="ECO:0000256" key="1">
    <source>
        <dbReference type="ARBA" id="ARBA00009990"/>
    </source>
</evidence>
<dbReference type="Pfam" id="PF02556">
    <property type="entry name" value="SecB"/>
    <property type="match status" value="1"/>
</dbReference>